<keyword evidence="10" id="KW-0325">Glycoprotein</keyword>
<reference evidence="15" key="1">
    <citation type="submission" date="2020-10" db="EMBL/GenBank/DDBJ databases">
        <authorList>
            <person name="Kikuchi T."/>
        </authorList>
    </citation>
    <scope>NUCLEOTIDE SEQUENCE</scope>
    <source>
        <strain evidence="15">NKZ352</strain>
    </source>
</reference>
<name>A0A8S1H6M6_9PELO</name>
<dbReference type="AlphaFoldDB" id="A0A8S1H6M6"/>
<dbReference type="GO" id="GO:0016020">
    <property type="term" value="C:membrane"/>
    <property type="evidence" value="ECO:0007669"/>
    <property type="project" value="UniProtKB-SubCell"/>
</dbReference>
<protein>
    <submittedName>
        <fullName evidence="15">Uncharacterized protein</fullName>
    </submittedName>
</protein>
<gene>
    <name evidence="15" type="ORF">CAUJ_LOCUS6934</name>
</gene>
<keyword evidence="3 13" id="KW-0813">Transport</keyword>
<dbReference type="GO" id="GO:0005272">
    <property type="term" value="F:sodium channel activity"/>
    <property type="evidence" value="ECO:0007669"/>
    <property type="project" value="UniProtKB-KW"/>
</dbReference>
<evidence type="ECO:0000256" key="2">
    <source>
        <dbReference type="ARBA" id="ARBA00007193"/>
    </source>
</evidence>
<evidence type="ECO:0000256" key="11">
    <source>
        <dbReference type="ARBA" id="ARBA00023201"/>
    </source>
</evidence>
<keyword evidence="4 13" id="KW-0894">Sodium channel</keyword>
<evidence type="ECO:0000256" key="6">
    <source>
        <dbReference type="ARBA" id="ARBA00022989"/>
    </source>
</evidence>
<sequence>MYLPEPQRQCTCHENDPPPWTGEIHGLSQVDSLELPAITICPKVPDSFNRTGLIGDVTSSLPEIDDKTVLDLIRFFIAGSGLENMNDVPYFNRTYLSYLNNLYKIWSEGYTVGEFFDLIQTEADDIGRIVFHLKASSSVTYPDYNYTQPQIIVYITDNHDFITDFPRFYLYPHEWNRMRFTARYIELIQKRRLLPFNCTLPYLQNIPELPPTEGVCRPDILADNYLNTIQLIFNSAEVKEKYEYVKEVYTTSVPGFMSQIGGQFGFFLGLSIITLLQMVIYGVHTAFQFIRKRILKRVPFAKVHPVNADDKNVKVISHVHSIYPPEVDEANDRVATLSRRILHNVTNPPSPVSTIIDSVDLPPDWGAQHLNRMQTNPIFREKSTSVESSP</sequence>
<evidence type="ECO:0000256" key="9">
    <source>
        <dbReference type="ARBA" id="ARBA00023136"/>
    </source>
</evidence>
<dbReference type="Proteomes" id="UP000835052">
    <property type="component" value="Unassembled WGS sequence"/>
</dbReference>
<keyword evidence="16" id="KW-1185">Reference proteome</keyword>
<evidence type="ECO:0000256" key="4">
    <source>
        <dbReference type="ARBA" id="ARBA00022461"/>
    </source>
</evidence>
<evidence type="ECO:0000256" key="10">
    <source>
        <dbReference type="ARBA" id="ARBA00023180"/>
    </source>
</evidence>
<keyword evidence="5 13" id="KW-0812">Transmembrane</keyword>
<dbReference type="InterPro" id="IPR001873">
    <property type="entry name" value="ENaC"/>
</dbReference>
<keyword evidence="11 13" id="KW-0739">Sodium transport</keyword>
<evidence type="ECO:0000256" key="14">
    <source>
        <dbReference type="SAM" id="Phobius"/>
    </source>
</evidence>
<organism evidence="15 16">
    <name type="scientific">Caenorhabditis auriculariae</name>
    <dbReference type="NCBI Taxonomy" id="2777116"/>
    <lineage>
        <taxon>Eukaryota</taxon>
        <taxon>Metazoa</taxon>
        <taxon>Ecdysozoa</taxon>
        <taxon>Nematoda</taxon>
        <taxon>Chromadorea</taxon>
        <taxon>Rhabditida</taxon>
        <taxon>Rhabditina</taxon>
        <taxon>Rhabditomorpha</taxon>
        <taxon>Rhabditoidea</taxon>
        <taxon>Rhabditidae</taxon>
        <taxon>Peloderinae</taxon>
        <taxon>Caenorhabditis</taxon>
    </lineage>
</organism>
<evidence type="ECO:0000256" key="13">
    <source>
        <dbReference type="RuleBase" id="RU000679"/>
    </source>
</evidence>
<comment type="subcellular location">
    <subcellularLocation>
        <location evidence="1">Membrane</location>
        <topology evidence="1">Multi-pass membrane protein</topology>
    </subcellularLocation>
</comment>
<comment type="similarity">
    <text evidence="2 13">Belongs to the amiloride-sensitive sodium channel (TC 1.A.6) family.</text>
</comment>
<keyword evidence="7" id="KW-0915">Sodium</keyword>
<evidence type="ECO:0000313" key="15">
    <source>
        <dbReference type="EMBL" id="CAD6191015.1"/>
    </source>
</evidence>
<accession>A0A8S1H6M6</accession>
<feature type="transmembrane region" description="Helical" evidence="14">
    <location>
        <begin position="264"/>
        <end position="287"/>
    </location>
</feature>
<dbReference type="EMBL" id="CAJGYM010000019">
    <property type="protein sequence ID" value="CAD6191015.1"/>
    <property type="molecule type" value="Genomic_DNA"/>
</dbReference>
<dbReference type="OrthoDB" id="5851074at2759"/>
<evidence type="ECO:0000256" key="5">
    <source>
        <dbReference type="ARBA" id="ARBA00022692"/>
    </source>
</evidence>
<evidence type="ECO:0000256" key="3">
    <source>
        <dbReference type="ARBA" id="ARBA00022448"/>
    </source>
</evidence>
<evidence type="ECO:0000256" key="12">
    <source>
        <dbReference type="ARBA" id="ARBA00023303"/>
    </source>
</evidence>
<keyword evidence="9 14" id="KW-0472">Membrane</keyword>
<evidence type="ECO:0000256" key="7">
    <source>
        <dbReference type="ARBA" id="ARBA00023053"/>
    </source>
</evidence>
<keyword evidence="8 13" id="KW-0406">Ion transport</keyword>
<evidence type="ECO:0000313" key="16">
    <source>
        <dbReference type="Proteomes" id="UP000835052"/>
    </source>
</evidence>
<evidence type="ECO:0000256" key="8">
    <source>
        <dbReference type="ARBA" id="ARBA00023065"/>
    </source>
</evidence>
<keyword evidence="6 14" id="KW-1133">Transmembrane helix</keyword>
<proteinExistence type="inferred from homology"/>
<comment type="caution">
    <text evidence="15">The sequence shown here is derived from an EMBL/GenBank/DDBJ whole genome shotgun (WGS) entry which is preliminary data.</text>
</comment>
<dbReference type="Gene3D" id="1.10.287.770">
    <property type="entry name" value="YojJ-like"/>
    <property type="match status" value="1"/>
</dbReference>
<evidence type="ECO:0000256" key="1">
    <source>
        <dbReference type="ARBA" id="ARBA00004141"/>
    </source>
</evidence>
<dbReference type="Pfam" id="PF00858">
    <property type="entry name" value="ASC"/>
    <property type="match status" value="1"/>
</dbReference>
<keyword evidence="12 13" id="KW-0407">Ion channel</keyword>